<evidence type="ECO:0000256" key="2">
    <source>
        <dbReference type="ARBA" id="ARBA00022448"/>
    </source>
</evidence>
<evidence type="ECO:0000256" key="6">
    <source>
        <dbReference type="ARBA" id="ARBA00022989"/>
    </source>
</evidence>
<organism evidence="11 12">
    <name type="scientific">Amedibacterium intestinale</name>
    <dbReference type="NCBI Taxonomy" id="2583452"/>
    <lineage>
        <taxon>Bacteria</taxon>
        <taxon>Bacillati</taxon>
        <taxon>Bacillota</taxon>
        <taxon>Erysipelotrichia</taxon>
        <taxon>Erysipelotrichales</taxon>
        <taxon>Erysipelotrichaceae</taxon>
        <taxon>Amedibacterium</taxon>
    </lineage>
</organism>
<comment type="similarity">
    <text evidence="8">Belongs to the TRAP transporter small permease family.</text>
</comment>
<evidence type="ECO:0000259" key="10">
    <source>
        <dbReference type="Pfam" id="PF04290"/>
    </source>
</evidence>
<keyword evidence="7 9" id="KW-0472">Membrane</keyword>
<feature type="domain" description="Tripartite ATP-independent periplasmic transporters DctQ component" evidence="10">
    <location>
        <begin position="23"/>
        <end position="153"/>
    </location>
</feature>
<dbReference type="GO" id="GO:0022857">
    <property type="term" value="F:transmembrane transporter activity"/>
    <property type="evidence" value="ECO:0007669"/>
    <property type="project" value="TreeGrafter"/>
</dbReference>
<keyword evidence="4" id="KW-0997">Cell inner membrane</keyword>
<dbReference type="Proteomes" id="UP000464754">
    <property type="component" value="Chromosome"/>
</dbReference>
<evidence type="ECO:0000256" key="3">
    <source>
        <dbReference type="ARBA" id="ARBA00022475"/>
    </source>
</evidence>
<evidence type="ECO:0000256" key="4">
    <source>
        <dbReference type="ARBA" id="ARBA00022519"/>
    </source>
</evidence>
<dbReference type="AlphaFoldDB" id="A0A6N4TEY0"/>
<comment type="subcellular location">
    <subcellularLocation>
        <location evidence="1">Cell inner membrane</location>
        <topology evidence="1">Multi-pass membrane protein</topology>
    </subcellularLocation>
</comment>
<accession>A0A6N4TEY0</accession>
<evidence type="ECO:0000256" key="8">
    <source>
        <dbReference type="ARBA" id="ARBA00038436"/>
    </source>
</evidence>
<evidence type="ECO:0000256" key="1">
    <source>
        <dbReference type="ARBA" id="ARBA00004429"/>
    </source>
</evidence>
<dbReference type="InterPro" id="IPR007387">
    <property type="entry name" value="TRAP_DctQ"/>
</dbReference>
<keyword evidence="6 9" id="KW-1133">Transmembrane helix</keyword>
<evidence type="ECO:0000256" key="5">
    <source>
        <dbReference type="ARBA" id="ARBA00022692"/>
    </source>
</evidence>
<evidence type="ECO:0000313" key="11">
    <source>
        <dbReference type="EMBL" id="BBK21686.1"/>
    </source>
</evidence>
<dbReference type="InterPro" id="IPR055348">
    <property type="entry name" value="DctQ"/>
</dbReference>
<feature type="transmembrane region" description="Helical" evidence="9">
    <location>
        <begin position="135"/>
        <end position="161"/>
    </location>
</feature>
<evidence type="ECO:0000256" key="7">
    <source>
        <dbReference type="ARBA" id="ARBA00023136"/>
    </source>
</evidence>
<sequence length="169" mass="19942">MKFFHWLDENLEETLLVLFLSCMTLVMGVQVFCRYLLNFSLSWSEEITRYLFIWSAFISISYCIKKWISIKIDQIIKLFPKNIYVVFQLLLNLILFLLFITLSYYAVFYLLDSIESGQVSPACHLPMYFVQSAPLAGFVLASIRAFQQILLDVSNILHIFIQRRKEKVK</sequence>
<feature type="transmembrane region" description="Helical" evidence="9">
    <location>
        <begin position="15"/>
        <end position="37"/>
    </location>
</feature>
<dbReference type="EMBL" id="AP019695">
    <property type="protein sequence ID" value="BBK21686.1"/>
    <property type="molecule type" value="Genomic_DNA"/>
</dbReference>
<gene>
    <name evidence="11" type="ORF">Aargi30884_05890</name>
</gene>
<keyword evidence="12" id="KW-1185">Reference proteome</keyword>
<keyword evidence="3" id="KW-1003">Cell membrane</keyword>
<dbReference type="GO" id="GO:0005886">
    <property type="term" value="C:plasma membrane"/>
    <property type="evidence" value="ECO:0007669"/>
    <property type="project" value="UniProtKB-SubCell"/>
</dbReference>
<dbReference type="Pfam" id="PF04290">
    <property type="entry name" value="DctQ"/>
    <property type="match status" value="1"/>
</dbReference>
<feature type="transmembrane region" description="Helical" evidence="9">
    <location>
        <begin position="49"/>
        <end position="68"/>
    </location>
</feature>
<keyword evidence="2" id="KW-0813">Transport</keyword>
<dbReference type="PANTHER" id="PTHR35011:SF2">
    <property type="entry name" value="2,3-DIKETO-L-GULONATE TRAP TRANSPORTER SMALL PERMEASE PROTEIN YIAM"/>
    <property type="match status" value="1"/>
</dbReference>
<dbReference type="GO" id="GO:0015740">
    <property type="term" value="P:C4-dicarboxylate transport"/>
    <property type="evidence" value="ECO:0007669"/>
    <property type="project" value="TreeGrafter"/>
</dbReference>
<proteinExistence type="inferred from homology"/>
<evidence type="ECO:0000256" key="9">
    <source>
        <dbReference type="SAM" id="Phobius"/>
    </source>
</evidence>
<dbReference type="RefSeq" id="WP_163051463.1">
    <property type="nucleotide sequence ID" value="NZ_AP019695.1"/>
</dbReference>
<protein>
    <recommendedName>
        <fullName evidence="10">Tripartite ATP-independent periplasmic transporters DctQ component domain-containing protein</fullName>
    </recommendedName>
</protein>
<keyword evidence="5 9" id="KW-0812">Transmembrane</keyword>
<dbReference type="PANTHER" id="PTHR35011">
    <property type="entry name" value="2,3-DIKETO-L-GULONATE TRAP TRANSPORTER SMALL PERMEASE PROTEIN YIAM"/>
    <property type="match status" value="1"/>
</dbReference>
<reference evidence="12" key="1">
    <citation type="submission" date="2019-05" db="EMBL/GenBank/DDBJ databases">
        <title>Complete genome sequencing of Absiella argi strain JCM 30884.</title>
        <authorList>
            <person name="Sakamoto M."/>
            <person name="Murakami T."/>
            <person name="Mori H."/>
        </authorList>
    </citation>
    <scope>NUCLEOTIDE SEQUENCE [LARGE SCALE GENOMIC DNA]</scope>
    <source>
        <strain evidence="12">JCM 30884</strain>
    </source>
</reference>
<evidence type="ECO:0000313" key="12">
    <source>
        <dbReference type="Proteomes" id="UP000464754"/>
    </source>
</evidence>
<feature type="transmembrane region" description="Helical" evidence="9">
    <location>
        <begin position="89"/>
        <end position="111"/>
    </location>
</feature>
<name>A0A6N4TEY0_9FIRM</name>
<dbReference type="KEGG" id="aarg:Aargi30884_05890"/>